<evidence type="ECO:0000256" key="5">
    <source>
        <dbReference type="ARBA" id="ARBA00023136"/>
    </source>
</evidence>
<evidence type="ECO:0000313" key="11">
    <source>
        <dbReference type="Proteomes" id="UP000285376"/>
    </source>
</evidence>
<feature type="region of interest" description="Disordered" evidence="6">
    <location>
        <begin position="39"/>
        <end position="96"/>
    </location>
</feature>
<comment type="subcellular location">
    <subcellularLocation>
        <location evidence="1">Cell membrane</location>
        <topology evidence="1">Multi-pass membrane protein</topology>
    </subcellularLocation>
</comment>
<evidence type="ECO:0000256" key="3">
    <source>
        <dbReference type="ARBA" id="ARBA00022692"/>
    </source>
</evidence>
<evidence type="ECO:0000313" key="10">
    <source>
        <dbReference type="EMBL" id="RHW47231.1"/>
    </source>
</evidence>
<dbReference type="PANTHER" id="PTHR36115:SF4">
    <property type="entry name" value="MEMBRANE PROTEIN"/>
    <property type="match status" value="1"/>
</dbReference>
<name>A0A417Z9B0_9MICO</name>
<feature type="domain" description="DUF2510" evidence="9">
    <location>
        <begin position="7"/>
        <end position="33"/>
    </location>
</feature>
<keyword evidence="5 7" id="KW-0472">Membrane</keyword>
<dbReference type="AlphaFoldDB" id="A0A417Z9B0"/>
<feature type="compositionally biased region" description="Basic and acidic residues" evidence="6">
    <location>
        <begin position="39"/>
        <end position="60"/>
    </location>
</feature>
<comment type="caution">
    <text evidence="10">The sequence shown here is derived from an EMBL/GenBank/DDBJ whole genome shotgun (WGS) entry which is preliminary data.</text>
</comment>
<feature type="transmembrane region" description="Helical" evidence="7">
    <location>
        <begin position="230"/>
        <end position="253"/>
    </location>
</feature>
<evidence type="ECO:0000256" key="6">
    <source>
        <dbReference type="SAM" id="MobiDB-lite"/>
    </source>
</evidence>
<organism evidence="10 11">
    <name type="scientific">Dermacoccus abyssi</name>
    <dbReference type="NCBI Taxonomy" id="322596"/>
    <lineage>
        <taxon>Bacteria</taxon>
        <taxon>Bacillati</taxon>
        <taxon>Actinomycetota</taxon>
        <taxon>Actinomycetes</taxon>
        <taxon>Micrococcales</taxon>
        <taxon>Dermacoccaceae</taxon>
        <taxon>Dermacoccus</taxon>
    </lineage>
</organism>
<dbReference type="EMBL" id="QWLM01000003">
    <property type="protein sequence ID" value="RHW47231.1"/>
    <property type="molecule type" value="Genomic_DNA"/>
</dbReference>
<dbReference type="InterPro" id="IPR051791">
    <property type="entry name" value="Pra-immunoreactive"/>
</dbReference>
<dbReference type="GO" id="GO:0005886">
    <property type="term" value="C:plasma membrane"/>
    <property type="evidence" value="ECO:0007669"/>
    <property type="project" value="UniProtKB-SubCell"/>
</dbReference>
<feature type="domain" description="RDD" evidence="8">
    <location>
        <begin position="101"/>
        <end position="265"/>
    </location>
</feature>
<evidence type="ECO:0000256" key="7">
    <source>
        <dbReference type="SAM" id="Phobius"/>
    </source>
</evidence>
<dbReference type="PANTHER" id="PTHR36115">
    <property type="entry name" value="PROLINE-RICH ANTIGEN HOMOLOG-RELATED"/>
    <property type="match status" value="1"/>
</dbReference>
<feature type="transmembrane region" description="Helical" evidence="7">
    <location>
        <begin position="111"/>
        <end position="130"/>
    </location>
</feature>
<reference evidence="10 11" key="1">
    <citation type="submission" date="2018-08" db="EMBL/GenBank/DDBJ databases">
        <title>Whole genome sequence analysis of Dermacoccus abyssi bacteria isolated from Deep Mariana trench Micromonospora spp reveals genes involved in the environmental adaptation and production of secondary metabolites.</title>
        <authorList>
            <person name="Abdel-Mageed W.M."/>
            <person name="Lehri B."/>
            <person name="Nouioui I."/>
            <person name="Goodfellow I."/>
            <person name="Jaspars M."/>
            <person name="Karlyshev A."/>
        </authorList>
    </citation>
    <scope>NUCLEOTIDE SEQUENCE [LARGE SCALE GENOMIC DNA]</scope>
    <source>
        <strain evidence="10 11">MT1.1</strain>
    </source>
</reference>
<evidence type="ECO:0000256" key="2">
    <source>
        <dbReference type="ARBA" id="ARBA00022475"/>
    </source>
</evidence>
<gene>
    <name evidence="10" type="ORF">D1832_04460</name>
</gene>
<keyword evidence="3 7" id="KW-0812">Transmembrane</keyword>
<keyword evidence="4 7" id="KW-1133">Transmembrane helix</keyword>
<evidence type="ECO:0000256" key="4">
    <source>
        <dbReference type="ARBA" id="ARBA00022989"/>
    </source>
</evidence>
<dbReference type="InterPro" id="IPR018929">
    <property type="entry name" value="DUF2510"/>
</dbReference>
<sequence length="274" mass="29992">MNERPSGWYDDPDDDTQLRYWDGILWSDRTMPKLRPGLDHVGEARPVQHVEEPPRRDGEPRTYPAHWGPEQSGRRDQFHGPQFQGSQPGTAPFGNTVGQPSGLIRRILATFLDRLIVSLPVSLVVLPFLGDWMTQMQEYVDRFMSAASAGEQMPTIPADLMTPPLALAGALVAALFVYEVLMTHFAGGATVGKRALGITVVPAGTAQGAKERLPLGRAALRALMKWGPDALALVAIFSGVAGFLQALIILWALSNAKRQGLHDLAVKSEVRRTR</sequence>
<evidence type="ECO:0000256" key="1">
    <source>
        <dbReference type="ARBA" id="ARBA00004651"/>
    </source>
</evidence>
<evidence type="ECO:0000259" key="9">
    <source>
        <dbReference type="Pfam" id="PF10708"/>
    </source>
</evidence>
<protein>
    <submittedName>
        <fullName evidence="10">RDD family protein</fullName>
    </submittedName>
</protein>
<feature type="transmembrane region" description="Helical" evidence="7">
    <location>
        <begin position="165"/>
        <end position="186"/>
    </location>
</feature>
<dbReference type="RefSeq" id="WP_118912776.1">
    <property type="nucleotide sequence ID" value="NZ_CBCRVH010000007.1"/>
</dbReference>
<keyword evidence="2" id="KW-1003">Cell membrane</keyword>
<proteinExistence type="predicted"/>
<dbReference type="Proteomes" id="UP000285376">
    <property type="component" value="Unassembled WGS sequence"/>
</dbReference>
<dbReference type="Pfam" id="PF06271">
    <property type="entry name" value="RDD"/>
    <property type="match status" value="1"/>
</dbReference>
<accession>A0A417Z9B0</accession>
<dbReference type="Pfam" id="PF10708">
    <property type="entry name" value="DUF2510"/>
    <property type="match status" value="1"/>
</dbReference>
<dbReference type="InterPro" id="IPR010432">
    <property type="entry name" value="RDD"/>
</dbReference>
<evidence type="ECO:0000259" key="8">
    <source>
        <dbReference type="Pfam" id="PF06271"/>
    </source>
</evidence>